<dbReference type="InterPro" id="IPR027417">
    <property type="entry name" value="P-loop_NTPase"/>
</dbReference>
<reference evidence="3 4" key="1">
    <citation type="submission" date="2018-03" db="EMBL/GenBank/DDBJ databases">
        <title>Bioinformatic expansion and discovery of thiopeptide antibiotics.</title>
        <authorList>
            <person name="Schwalen C.J."/>
            <person name="Hudson G.A."/>
            <person name="Mitchell D.A."/>
        </authorList>
    </citation>
    <scope>NUCLEOTIDE SEQUENCE [LARGE SCALE GENOMIC DNA]</scope>
    <source>
        <strain evidence="3 4">NRRL 8041</strain>
    </source>
</reference>
<feature type="region of interest" description="Disordered" evidence="1">
    <location>
        <begin position="423"/>
        <end position="443"/>
    </location>
</feature>
<feature type="compositionally biased region" description="Basic residues" evidence="1">
    <location>
        <begin position="432"/>
        <end position="443"/>
    </location>
</feature>
<dbReference type="SMART" id="SM00382">
    <property type="entry name" value="AAA"/>
    <property type="match status" value="1"/>
</dbReference>
<evidence type="ECO:0000259" key="2">
    <source>
        <dbReference type="SMART" id="SM00382"/>
    </source>
</evidence>
<feature type="domain" description="AAA+ ATPase" evidence="2">
    <location>
        <begin position="174"/>
        <end position="296"/>
    </location>
</feature>
<name>A0A318NTV4_9ACTN</name>
<dbReference type="AlphaFoldDB" id="A0A318NTV4"/>
<evidence type="ECO:0000256" key="1">
    <source>
        <dbReference type="SAM" id="MobiDB-lite"/>
    </source>
</evidence>
<dbReference type="Pfam" id="PF13481">
    <property type="entry name" value="AAA_25"/>
    <property type="match status" value="1"/>
</dbReference>
<dbReference type="InterPro" id="IPR003593">
    <property type="entry name" value="AAA+_ATPase"/>
</dbReference>
<dbReference type="Gene3D" id="3.40.50.300">
    <property type="entry name" value="P-loop containing nucleotide triphosphate hydrolases"/>
    <property type="match status" value="1"/>
</dbReference>
<protein>
    <recommendedName>
        <fullName evidence="2">AAA+ ATPase domain-containing protein</fullName>
    </recommendedName>
</protein>
<proteinExistence type="predicted"/>
<organism evidence="3 4">
    <name type="scientific">Micromonospora arborensis</name>
    <dbReference type="NCBI Taxonomy" id="2116518"/>
    <lineage>
        <taxon>Bacteria</taxon>
        <taxon>Bacillati</taxon>
        <taxon>Actinomycetota</taxon>
        <taxon>Actinomycetes</taxon>
        <taxon>Micromonosporales</taxon>
        <taxon>Micromonosporaceae</taxon>
        <taxon>Micromonospora</taxon>
    </lineage>
</organism>
<evidence type="ECO:0000313" key="3">
    <source>
        <dbReference type="EMBL" id="PYC75215.1"/>
    </source>
</evidence>
<gene>
    <name evidence="3" type="ORF">C7C45_04930</name>
</gene>
<comment type="caution">
    <text evidence="3">The sequence shown here is derived from an EMBL/GenBank/DDBJ whole genome shotgun (WGS) entry which is preliminary data.</text>
</comment>
<dbReference type="Proteomes" id="UP000248333">
    <property type="component" value="Unassembled WGS sequence"/>
</dbReference>
<keyword evidence="4" id="KW-1185">Reference proteome</keyword>
<evidence type="ECO:0000313" key="4">
    <source>
        <dbReference type="Proteomes" id="UP000248333"/>
    </source>
</evidence>
<dbReference type="SUPFAM" id="SSF52540">
    <property type="entry name" value="P-loop containing nucleoside triphosphate hydrolases"/>
    <property type="match status" value="1"/>
</dbReference>
<accession>A0A318NTV4</accession>
<dbReference type="EMBL" id="PYBV01000005">
    <property type="protein sequence ID" value="PYC75215.1"/>
    <property type="molecule type" value="Genomic_DNA"/>
</dbReference>
<sequence>MALERVKTDREYRDALAGILAEEEGTEADILHHLLAQEFTVRRLARLQAALVGQGVAVTPEDPEDGWLIGANRDYFTFPCPECAEEVQVRGSDPEEAPVDPFGYAQLTHARTAAAARCSLLIRDGRALASGDFTDALAERLGLKVAGVDLALVRLKRQMAGGQVDWLIPGVMERGTLAALFGPPGTGKSLLALEWAAKLAAEGRRVVYLDEENPPELMDERLEAMSVDPEGLEGLTYHSFPGWTADTEEGAARIVAACEGADLVVFDSWAKFFLAASQNDDAAANRAYRLAVKPLRAAGVGILRLDHTGHEEVTRPSGTVAKLADVDHNWQIKAKDLGDKRAEVTLVHRKSRTARGPRTINLRREVSPLRHLDAADLPAIQEEDLSAPTDKVDALVAFMDEKGWETDWTVDTYLEELRKLERGARKADVAAARRKRRERQPAA</sequence>